<dbReference type="InterPro" id="IPR005537">
    <property type="entry name" value="RAMP_III_fam"/>
</dbReference>
<dbReference type="InParanoid" id="A0A5C7EKD9"/>
<evidence type="ECO:0000313" key="4">
    <source>
        <dbReference type="Proteomes" id="UP000321201"/>
    </source>
</evidence>
<proteinExistence type="predicted"/>
<name>A0A5C7EKD9_9PROT</name>
<dbReference type="OrthoDB" id="190500at2"/>
<gene>
    <name evidence="3" type="ORF">FR698_10270</name>
</gene>
<keyword evidence="1" id="KW-0051">Antiviral defense</keyword>
<keyword evidence="4" id="KW-1185">Reference proteome</keyword>
<feature type="domain" description="CRISPR type III-associated protein" evidence="2">
    <location>
        <begin position="33"/>
        <end position="178"/>
    </location>
</feature>
<protein>
    <recommendedName>
        <fullName evidence="2">CRISPR type III-associated protein domain-containing protein</fullName>
    </recommendedName>
</protein>
<comment type="caution">
    <text evidence="3">The sequence shown here is derived from an EMBL/GenBank/DDBJ whole genome shotgun (WGS) entry which is preliminary data.</text>
</comment>
<dbReference type="Proteomes" id="UP000321201">
    <property type="component" value="Unassembled WGS sequence"/>
</dbReference>
<sequence>MKMIERRYTVRFLTPAFLGDALQNARWRTPPFKHLLREWWRVAYAAEHGFRIRVPDMRREEGLLFGNAWLDGEYNKSKVRIRLETPNGVPTQAWIRGKQKGVAPLSTGLDTSYAWFGLAKRGGNLPDRTAIKADDKEGVRVLCAAYTDEMDGRMKEIMRLIDAFGLLGSRSRGGWGALHVEGIEPLGAQEIRRYARPLDQCLQHDWAMSLAVDNQGLCVWQSQSRFKSWSDAMRSVASLRKAVRTKLKNVERKDLRQALGFAGKGRMPSPLRWKIVPDSNGLFIRVFAMPHKLPADSGASMSDENLKLAWKTVCKALDTAGALQRVS</sequence>
<reference evidence="3 4" key="1">
    <citation type="submission" date="2019-08" db="EMBL/GenBank/DDBJ databases">
        <title>Pelomicrobium methylotrophicum gen. nov., sp. nov. a moderately thermophilic, facultatively anaerobic, lithoautotrophic and methylotrophic bacterium isolated from a terrestrial mud volcano.</title>
        <authorList>
            <person name="Slobodkina G.B."/>
            <person name="Merkel A.Y."/>
            <person name="Slobodkin A.I."/>
        </authorList>
    </citation>
    <scope>NUCLEOTIDE SEQUENCE [LARGE SCALE GENOMIC DNA]</scope>
    <source>
        <strain evidence="3 4">SM250</strain>
    </source>
</reference>
<dbReference type="Pfam" id="PF03787">
    <property type="entry name" value="RAMPs"/>
    <property type="match status" value="1"/>
</dbReference>
<dbReference type="AlphaFoldDB" id="A0A5C7EKD9"/>
<dbReference type="EMBL" id="VPFL01000013">
    <property type="protein sequence ID" value="TXF11483.1"/>
    <property type="molecule type" value="Genomic_DNA"/>
</dbReference>
<evidence type="ECO:0000313" key="3">
    <source>
        <dbReference type="EMBL" id="TXF11483.1"/>
    </source>
</evidence>
<dbReference type="GO" id="GO:0051607">
    <property type="term" value="P:defense response to virus"/>
    <property type="evidence" value="ECO:0007669"/>
    <property type="project" value="UniProtKB-KW"/>
</dbReference>
<evidence type="ECO:0000259" key="2">
    <source>
        <dbReference type="Pfam" id="PF03787"/>
    </source>
</evidence>
<dbReference type="RefSeq" id="WP_147800112.1">
    <property type="nucleotide sequence ID" value="NZ_VPFL01000013.1"/>
</dbReference>
<accession>A0A5C7EKD9</accession>
<organism evidence="3 4">
    <name type="scientific">Pelomicrobium methylotrophicum</name>
    <dbReference type="NCBI Taxonomy" id="2602750"/>
    <lineage>
        <taxon>Bacteria</taxon>
        <taxon>Pseudomonadati</taxon>
        <taxon>Pseudomonadota</taxon>
        <taxon>Hydrogenophilia</taxon>
        <taxon>Hydrogenophilia incertae sedis</taxon>
        <taxon>Pelomicrobium</taxon>
    </lineage>
</organism>
<evidence type="ECO:0000256" key="1">
    <source>
        <dbReference type="ARBA" id="ARBA00023118"/>
    </source>
</evidence>